<feature type="region of interest" description="Disordered" evidence="1">
    <location>
        <begin position="48"/>
        <end position="94"/>
    </location>
</feature>
<sequence>MSGTRLSKITLAKITLAKIALAKIALAKIALAGSIGLISNTAANAMNHPAQTGTGGGPETTITAPHVAPTGRVMPRPRPLDSQTRGEPEQTLTPQFKDSFLMKGICVGC</sequence>
<protein>
    <submittedName>
        <fullName evidence="2">Uncharacterized protein</fullName>
    </submittedName>
</protein>
<dbReference type="RefSeq" id="WP_238224018.1">
    <property type="nucleotide sequence ID" value="NZ_BAAADH010000005.1"/>
</dbReference>
<dbReference type="EMBL" id="BPRC01000004">
    <property type="protein sequence ID" value="GJE64569.1"/>
    <property type="molecule type" value="Genomic_DNA"/>
</dbReference>
<name>A0ABQ4UBD8_9HYPH</name>
<dbReference type="Proteomes" id="UP001055039">
    <property type="component" value="Unassembled WGS sequence"/>
</dbReference>
<organism evidence="2 3">
    <name type="scientific">Methylorubrum aminovorans</name>
    <dbReference type="NCBI Taxonomy" id="269069"/>
    <lineage>
        <taxon>Bacteria</taxon>
        <taxon>Pseudomonadati</taxon>
        <taxon>Pseudomonadota</taxon>
        <taxon>Alphaproteobacteria</taxon>
        <taxon>Hyphomicrobiales</taxon>
        <taxon>Methylobacteriaceae</taxon>
        <taxon>Methylorubrum</taxon>
    </lineage>
</organism>
<proteinExistence type="predicted"/>
<accession>A0ABQ4UBD8</accession>
<feature type="compositionally biased region" description="Polar residues" evidence="1">
    <location>
        <begin position="81"/>
        <end position="94"/>
    </location>
</feature>
<comment type="caution">
    <text evidence="2">The sequence shown here is derived from an EMBL/GenBank/DDBJ whole genome shotgun (WGS) entry which is preliminary data.</text>
</comment>
<gene>
    <name evidence="2" type="ORF">LNAOJCKE_1775</name>
</gene>
<reference evidence="2" key="2">
    <citation type="submission" date="2021-08" db="EMBL/GenBank/DDBJ databases">
        <authorList>
            <person name="Tani A."/>
            <person name="Ola A."/>
            <person name="Ogura Y."/>
            <person name="Katsura K."/>
            <person name="Hayashi T."/>
        </authorList>
    </citation>
    <scope>NUCLEOTIDE SEQUENCE</scope>
    <source>
        <strain evidence="2">NBRC 15686</strain>
    </source>
</reference>
<evidence type="ECO:0000313" key="2">
    <source>
        <dbReference type="EMBL" id="GJE64569.1"/>
    </source>
</evidence>
<keyword evidence="3" id="KW-1185">Reference proteome</keyword>
<evidence type="ECO:0000256" key="1">
    <source>
        <dbReference type="SAM" id="MobiDB-lite"/>
    </source>
</evidence>
<reference evidence="2" key="1">
    <citation type="journal article" date="2021" name="Front. Microbiol.">
        <title>Comprehensive Comparative Genomics and Phenotyping of Methylobacterium Species.</title>
        <authorList>
            <person name="Alessa O."/>
            <person name="Ogura Y."/>
            <person name="Fujitani Y."/>
            <person name="Takami H."/>
            <person name="Hayashi T."/>
            <person name="Sahin N."/>
            <person name="Tani A."/>
        </authorList>
    </citation>
    <scope>NUCLEOTIDE SEQUENCE</scope>
    <source>
        <strain evidence="2">NBRC 15686</strain>
    </source>
</reference>
<evidence type="ECO:0000313" key="3">
    <source>
        <dbReference type="Proteomes" id="UP001055039"/>
    </source>
</evidence>